<evidence type="ECO:0008006" key="4">
    <source>
        <dbReference type="Google" id="ProtNLM"/>
    </source>
</evidence>
<keyword evidence="1" id="KW-0472">Membrane</keyword>
<evidence type="ECO:0000313" key="3">
    <source>
        <dbReference type="Proteomes" id="UP001321766"/>
    </source>
</evidence>
<name>A0ABM8B6N4_9BIFI</name>
<feature type="transmembrane region" description="Helical" evidence="1">
    <location>
        <begin position="127"/>
        <end position="147"/>
    </location>
</feature>
<keyword evidence="3" id="KW-1185">Reference proteome</keyword>
<reference evidence="2 3" key="1">
    <citation type="journal article" date="2023" name="Microbiol. Spectr.">
        <title>Symbiosis of Carpenter Bees with Uncharacterized Lactic Acid Bacteria Showing NAD Auxotrophy.</title>
        <authorList>
            <person name="Kawasaki S."/>
            <person name="Ozawa K."/>
            <person name="Mori T."/>
            <person name="Yamamoto A."/>
            <person name="Ito M."/>
            <person name="Ohkuma M."/>
            <person name="Sakamoto M."/>
            <person name="Matsutani M."/>
        </authorList>
    </citation>
    <scope>NUCLEOTIDE SEQUENCE [LARGE SCALE GENOMIC DNA]</scope>
    <source>
        <strain evidence="2 3">Kim37-2</strain>
    </source>
</reference>
<dbReference type="InterPro" id="IPR011733">
    <property type="entry name" value="CHP02185_IM"/>
</dbReference>
<evidence type="ECO:0000313" key="2">
    <source>
        <dbReference type="EMBL" id="BDR52502.1"/>
    </source>
</evidence>
<proteinExistence type="predicted"/>
<dbReference type="EMBL" id="AP026798">
    <property type="protein sequence ID" value="BDR52502.1"/>
    <property type="molecule type" value="Genomic_DNA"/>
</dbReference>
<feature type="transmembrane region" description="Helical" evidence="1">
    <location>
        <begin position="168"/>
        <end position="194"/>
    </location>
</feature>
<dbReference type="Pfam" id="PF09605">
    <property type="entry name" value="Trep_Strep"/>
    <property type="match status" value="1"/>
</dbReference>
<keyword evidence="1" id="KW-1133">Transmembrane helix</keyword>
<feature type="transmembrane region" description="Helical" evidence="1">
    <location>
        <begin position="71"/>
        <end position="96"/>
    </location>
</feature>
<gene>
    <name evidence="2" type="ORF">KIM372_04090</name>
</gene>
<feature type="transmembrane region" description="Helical" evidence="1">
    <location>
        <begin position="41"/>
        <end position="64"/>
    </location>
</feature>
<evidence type="ECO:0000256" key="1">
    <source>
        <dbReference type="SAM" id="Phobius"/>
    </source>
</evidence>
<dbReference type="Proteomes" id="UP001321766">
    <property type="component" value="Chromosome"/>
</dbReference>
<accession>A0ABM8B6N4</accession>
<sequence>MGTGRTLKTKDLVNVGIYSALYFICMGIAEGLTTLVTGLLLPGFTSIFVPGIVGLLAGPVYMLLCQKVPRFGAITIMGILMGLFFLISGHFALAFIPYALCGLLADAIQTFAGKPQEPGADRRWVRVVSYVIFTFGSTGPVLPLWFMKNAYVASLVKRGKSQDYINTLFSHITAPTLVACVAITLVGALIGAYWGDKLVKRYFAPKTAAIVGN</sequence>
<keyword evidence="1" id="KW-0812">Transmembrane</keyword>
<feature type="transmembrane region" description="Helical" evidence="1">
    <location>
        <begin position="12"/>
        <end position="29"/>
    </location>
</feature>
<dbReference type="NCBIfam" id="TIGR02185">
    <property type="entry name" value="Trep_Strep"/>
    <property type="match status" value="1"/>
</dbReference>
<protein>
    <recommendedName>
        <fullName evidence="4">ABC transporter permease</fullName>
    </recommendedName>
</protein>
<organism evidence="2 3">
    <name type="scientific">Bombiscardovia nodaiensis</name>
    <dbReference type="NCBI Taxonomy" id="2932181"/>
    <lineage>
        <taxon>Bacteria</taxon>
        <taxon>Bacillati</taxon>
        <taxon>Actinomycetota</taxon>
        <taxon>Actinomycetes</taxon>
        <taxon>Bifidobacteriales</taxon>
        <taxon>Bifidobacteriaceae</taxon>
        <taxon>Bombiscardovia</taxon>
    </lineage>
</organism>